<proteinExistence type="predicted"/>
<dbReference type="Pfam" id="PF13472">
    <property type="entry name" value="Lipase_GDSL_2"/>
    <property type="match status" value="1"/>
</dbReference>
<dbReference type="GO" id="GO:0006629">
    <property type="term" value="P:lipid metabolic process"/>
    <property type="evidence" value="ECO:0007669"/>
    <property type="project" value="InterPro"/>
</dbReference>
<feature type="domain" description="SGNH hydrolase-type esterase" evidence="1">
    <location>
        <begin position="11"/>
        <end position="197"/>
    </location>
</feature>
<evidence type="ECO:0000313" key="2">
    <source>
        <dbReference type="EMBL" id="WTW72213.1"/>
    </source>
</evidence>
<dbReference type="GO" id="GO:0004622">
    <property type="term" value="F:phosphatidylcholine lysophospholipase activity"/>
    <property type="evidence" value="ECO:0007669"/>
    <property type="project" value="TreeGrafter"/>
</dbReference>
<gene>
    <name evidence="2" type="ORF">OG398_30150</name>
</gene>
<accession>A0AAU2VZ77</accession>
<dbReference type="InterPro" id="IPR051532">
    <property type="entry name" value="Ester_Hydrolysis_Enzymes"/>
</dbReference>
<dbReference type="PROSITE" id="PS01098">
    <property type="entry name" value="LIPASE_GDSL_SER"/>
    <property type="match status" value="1"/>
</dbReference>
<dbReference type="EMBL" id="CP108313">
    <property type="protein sequence ID" value="WTW72213.1"/>
    <property type="molecule type" value="Genomic_DNA"/>
</dbReference>
<dbReference type="CDD" id="cd01834">
    <property type="entry name" value="SGNH_hydrolase_like_2"/>
    <property type="match status" value="1"/>
</dbReference>
<name>A0AAU2VZ77_9ACTN</name>
<dbReference type="SUPFAM" id="SSF52266">
    <property type="entry name" value="SGNH hydrolase"/>
    <property type="match status" value="1"/>
</dbReference>
<dbReference type="InterPro" id="IPR013830">
    <property type="entry name" value="SGNH_hydro"/>
</dbReference>
<dbReference type="Gene3D" id="3.40.50.1110">
    <property type="entry name" value="SGNH hydrolase"/>
    <property type="match status" value="1"/>
</dbReference>
<keyword evidence="2" id="KW-0378">Hydrolase</keyword>
<dbReference type="InterPro" id="IPR008265">
    <property type="entry name" value="Lipase_GDSL_AS"/>
</dbReference>
<dbReference type="InterPro" id="IPR036514">
    <property type="entry name" value="SGNH_hydro_sf"/>
</dbReference>
<organism evidence="2">
    <name type="scientific">Streptomyces sp. NBC_00008</name>
    <dbReference type="NCBI Taxonomy" id="2903610"/>
    <lineage>
        <taxon>Bacteria</taxon>
        <taxon>Bacillati</taxon>
        <taxon>Actinomycetota</taxon>
        <taxon>Actinomycetes</taxon>
        <taxon>Kitasatosporales</taxon>
        <taxon>Streptomycetaceae</taxon>
        <taxon>Streptomyces</taxon>
    </lineage>
</organism>
<evidence type="ECO:0000259" key="1">
    <source>
        <dbReference type="Pfam" id="PF13472"/>
    </source>
</evidence>
<reference evidence="2" key="1">
    <citation type="submission" date="2022-10" db="EMBL/GenBank/DDBJ databases">
        <title>The complete genomes of actinobacterial strains from the NBC collection.</title>
        <authorList>
            <person name="Joergensen T.S."/>
            <person name="Alvarez Arevalo M."/>
            <person name="Sterndorff E.B."/>
            <person name="Faurdal D."/>
            <person name="Vuksanovic O."/>
            <person name="Mourched A.-S."/>
            <person name="Charusanti P."/>
            <person name="Shaw S."/>
            <person name="Blin K."/>
            <person name="Weber T."/>
        </authorList>
    </citation>
    <scope>NUCLEOTIDE SEQUENCE</scope>
    <source>
        <strain evidence="2">NBC_00008</strain>
    </source>
</reference>
<protein>
    <submittedName>
        <fullName evidence="2">SGNH/GDSL hydrolase family protein</fullName>
    </submittedName>
</protein>
<dbReference type="PANTHER" id="PTHR30383:SF5">
    <property type="entry name" value="SGNH HYDROLASE-TYPE ESTERASE DOMAIN-CONTAINING PROTEIN"/>
    <property type="match status" value="1"/>
</dbReference>
<sequence>MRIRHDDTLLFIGDSITDAGRDRADAASLGAGYVHEIARTLRDRAAEGPGPRVINRGINGNRVYDLETRWTTDVIDHRPTVVTVKIGINDTWRYYDSGLASPVDVFEACLDGLLADTVRGLPARLVVITPFLLPVGPEQESWFEDLAPRTEAVLRAAAGNGAQVVRADQVMARAVRDRKPTELARDGVHPTPLGHRLIADAWLAVVDPAADPQG</sequence>
<dbReference type="PANTHER" id="PTHR30383">
    <property type="entry name" value="THIOESTERASE 1/PROTEASE 1/LYSOPHOSPHOLIPASE L1"/>
    <property type="match status" value="1"/>
</dbReference>
<dbReference type="AlphaFoldDB" id="A0AAU2VZ77"/>